<dbReference type="Pfam" id="PF01380">
    <property type="entry name" value="SIS"/>
    <property type="match status" value="1"/>
</dbReference>
<dbReference type="PANTHER" id="PTHR10937:SF17">
    <property type="entry name" value="GLUCOSAMINE-FRUCTOSE-6-PHOSPHATE AMINOTRANSFERASE"/>
    <property type="match status" value="1"/>
</dbReference>
<dbReference type="Proteomes" id="UP001055091">
    <property type="component" value="Unassembled WGS sequence"/>
</dbReference>
<dbReference type="GO" id="GO:0097367">
    <property type="term" value="F:carbohydrate derivative binding"/>
    <property type="evidence" value="ECO:0007669"/>
    <property type="project" value="InterPro"/>
</dbReference>
<dbReference type="InterPro" id="IPR035466">
    <property type="entry name" value="GlmS/AgaS_SIS"/>
</dbReference>
<proteinExistence type="predicted"/>
<keyword evidence="1" id="KW-0032">Aminotransferase</keyword>
<keyword evidence="1" id="KW-0808">Transferase</keyword>
<dbReference type="PROSITE" id="PS51464">
    <property type="entry name" value="SIS"/>
    <property type="match status" value="1"/>
</dbReference>
<evidence type="ECO:0000313" key="1">
    <source>
        <dbReference type="EMBL" id="GKG98640.1"/>
    </source>
</evidence>
<dbReference type="Gene3D" id="3.40.50.10490">
    <property type="entry name" value="Glucose-6-phosphate isomerase like protein, domain 1"/>
    <property type="match status" value="2"/>
</dbReference>
<dbReference type="RefSeq" id="WP_118077522.1">
    <property type="nucleotide sequence ID" value="NZ_BQNJ01000001.1"/>
</dbReference>
<dbReference type="EMBL" id="BQNJ01000001">
    <property type="protein sequence ID" value="GKG98640.1"/>
    <property type="molecule type" value="Genomic_DNA"/>
</dbReference>
<accession>A0A413WUS8</accession>
<dbReference type="AlphaFoldDB" id="A0A413WUS8"/>
<dbReference type="CDD" id="cd05008">
    <property type="entry name" value="SIS_GlmS_GlmD_1"/>
    <property type="match status" value="1"/>
</dbReference>
<name>A0A413WUS8_9FIRM</name>
<dbReference type="PANTHER" id="PTHR10937">
    <property type="entry name" value="GLUCOSAMINE--FRUCTOSE-6-PHOSPHATE AMINOTRANSFERASE, ISOMERIZING"/>
    <property type="match status" value="1"/>
</dbReference>
<comment type="caution">
    <text evidence="1">The sequence shown here is derived from an EMBL/GenBank/DDBJ whole genome shotgun (WGS) entry which is preliminary data.</text>
</comment>
<organism evidence="1 2">
    <name type="scientific">Hungatella hathewayi</name>
    <dbReference type="NCBI Taxonomy" id="154046"/>
    <lineage>
        <taxon>Bacteria</taxon>
        <taxon>Bacillati</taxon>
        <taxon>Bacillota</taxon>
        <taxon>Clostridia</taxon>
        <taxon>Lachnospirales</taxon>
        <taxon>Lachnospiraceae</taxon>
        <taxon>Hungatella</taxon>
    </lineage>
</organism>
<gene>
    <name evidence="1" type="ORF">CE91St55_06220</name>
</gene>
<sequence length="363" mass="40751">MTTVLDCIERIPKSLKGIRDSYPERTKNIADYLSGRGIKKVGRLVFIASGSSYNSAHTAKLFIKNQCGIETEFKYPNIFVHYEADTELSREAKDLESTVYVVISQGGETKLVYQALEKIRNAGRPCMAITADEEASIAKMADIHLDMGCGQEEFMYRTIGFSTSAAVCMMLGLAAGVYNGTVTAKEEAEYQRDFDAMIQNLPAVEAATESWYQAHKFSLLRRSKMMMAGTGDLYPIVNEGDIKIMEMVPMMTRSFELEEFIHGPQNSFDDATLFLILHHKGEDDGKAKAIARFIKEQIGFCALVGEEPLEERDLFISPASRYFFGLEYVTVFQVLAYRMADDRGRDLHRGVNAVVSKYITKTL</sequence>
<evidence type="ECO:0000313" key="2">
    <source>
        <dbReference type="Proteomes" id="UP001055091"/>
    </source>
</evidence>
<dbReference type="InterPro" id="IPR001347">
    <property type="entry name" value="SIS_dom"/>
</dbReference>
<dbReference type="InterPro" id="IPR046348">
    <property type="entry name" value="SIS_dom_sf"/>
</dbReference>
<dbReference type="GO" id="GO:0006002">
    <property type="term" value="P:fructose 6-phosphate metabolic process"/>
    <property type="evidence" value="ECO:0007669"/>
    <property type="project" value="TreeGrafter"/>
</dbReference>
<dbReference type="GO" id="GO:0006487">
    <property type="term" value="P:protein N-linked glycosylation"/>
    <property type="evidence" value="ECO:0007669"/>
    <property type="project" value="TreeGrafter"/>
</dbReference>
<reference evidence="1" key="1">
    <citation type="submission" date="2022-01" db="EMBL/GenBank/DDBJ databases">
        <title>Novel bile acid biosynthetic pathways are enriched in the microbiome of centenarians.</title>
        <authorList>
            <person name="Sato Y."/>
            <person name="Atarashi K."/>
            <person name="Plichta R.D."/>
            <person name="Arai Y."/>
            <person name="Sasajima S."/>
            <person name="Kearney M.S."/>
            <person name="Suda W."/>
            <person name="Takeshita K."/>
            <person name="Sasaki T."/>
            <person name="Okamoto S."/>
            <person name="Skelly N.A."/>
            <person name="Okamura Y."/>
            <person name="Vlamakis H."/>
            <person name="Li Y."/>
            <person name="Tanoue T."/>
            <person name="Takei H."/>
            <person name="Nittono H."/>
            <person name="Narushima S."/>
            <person name="Irie J."/>
            <person name="Itoh H."/>
            <person name="Moriya K."/>
            <person name="Sugiura Y."/>
            <person name="Suematsu M."/>
            <person name="Moritoki N."/>
            <person name="Shibata S."/>
            <person name="Littman R.D."/>
            <person name="Fischbach A.M."/>
            <person name="Uwamino Y."/>
            <person name="Inoue T."/>
            <person name="Honda A."/>
            <person name="Hattori M."/>
            <person name="Murai T."/>
            <person name="Xavier J.R."/>
            <person name="Hirose N."/>
            <person name="Honda K."/>
        </authorList>
    </citation>
    <scope>NUCLEOTIDE SEQUENCE</scope>
    <source>
        <strain evidence="1">CE91-St55</strain>
    </source>
</reference>
<dbReference type="SUPFAM" id="SSF53697">
    <property type="entry name" value="SIS domain"/>
    <property type="match status" value="1"/>
</dbReference>
<dbReference type="GO" id="GO:0004360">
    <property type="term" value="F:glutamine-fructose-6-phosphate transaminase (isomerizing) activity"/>
    <property type="evidence" value="ECO:0007669"/>
    <property type="project" value="TreeGrafter"/>
</dbReference>
<protein>
    <submittedName>
        <fullName evidence="1">Glucosamine--fructose-6-phosphate aminotransferase</fullName>
    </submittedName>
</protein>
<dbReference type="GO" id="GO:0006047">
    <property type="term" value="P:UDP-N-acetylglucosamine metabolic process"/>
    <property type="evidence" value="ECO:0007669"/>
    <property type="project" value="TreeGrafter"/>
</dbReference>